<feature type="domain" description="GPI inositol-deacylase winged helix" evidence="4">
    <location>
        <begin position="550"/>
        <end position="624"/>
    </location>
</feature>
<evidence type="ECO:0000256" key="3">
    <source>
        <dbReference type="SAM" id="MobiDB-lite"/>
    </source>
</evidence>
<accession>A0A1J9S2E9</accession>
<feature type="domain" description="DUF7708" evidence="5">
    <location>
        <begin position="69"/>
        <end position="196"/>
    </location>
</feature>
<name>A0A1J9S2E9_9PEZI</name>
<evidence type="ECO:0000313" key="7">
    <source>
        <dbReference type="EMBL" id="OJD34180.1"/>
    </source>
</evidence>
<reference evidence="7 8" key="1">
    <citation type="submission" date="2016-10" db="EMBL/GenBank/DDBJ databases">
        <title>Proteomics and genomics reveal pathogen-plant mechanisms compatible with a hemibiotrophic lifestyle of Diplodia corticola.</title>
        <authorList>
            <person name="Fernandes I."/>
            <person name="De Jonge R."/>
            <person name="Van De Peer Y."/>
            <person name="Devreese B."/>
            <person name="Alves A."/>
            <person name="Esteves A.C."/>
        </authorList>
    </citation>
    <scope>NUCLEOTIDE SEQUENCE [LARGE SCALE GENOMIC DNA]</scope>
    <source>
        <strain evidence="7 8">CBS 112549</strain>
    </source>
</reference>
<dbReference type="SUPFAM" id="SSF48403">
    <property type="entry name" value="Ankyrin repeat"/>
    <property type="match status" value="1"/>
</dbReference>
<dbReference type="Pfam" id="PF24809">
    <property type="entry name" value="DUF7708"/>
    <property type="match status" value="1"/>
</dbReference>
<dbReference type="InterPro" id="IPR036770">
    <property type="entry name" value="Ankyrin_rpt-contain_sf"/>
</dbReference>
<dbReference type="Pfam" id="PF24883">
    <property type="entry name" value="NPHP3_N"/>
    <property type="match status" value="1"/>
</dbReference>
<dbReference type="InterPro" id="IPR056125">
    <property type="entry name" value="DUF7708"/>
</dbReference>
<keyword evidence="8" id="KW-1185">Reference proteome</keyword>
<dbReference type="InterPro" id="IPR027417">
    <property type="entry name" value="P-loop_NTPase"/>
</dbReference>
<dbReference type="PANTHER" id="PTHR10039:SF14">
    <property type="entry name" value="NACHT DOMAIN-CONTAINING PROTEIN"/>
    <property type="match status" value="1"/>
</dbReference>
<evidence type="ECO:0000256" key="2">
    <source>
        <dbReference type="SAM" id="Coils"/>
    </source>
</evidence>
<dbReference type="STRING" id="236234.A0A1J9S2E9"/>
<proteinExistence type="predicted"/>
<feature type="domain" description="Nephrocystin 3-like N-terminal" evidence="6">
    <location>
        <begin position="271"/>
        <end position="436"/>
    </location>
</feature>
<evidence type="ECO:0000259" key="6">
    <source>
        <dbReference type="Pfam" id="PF24883"/>
    </source>
</evidence>
<dbReference type="EMBL" id="MNUE01000025">
    <property type="protein sequence ID" value="OJD34180.1"/>
    <property type="molecule type" value="Genomic_DNA"/>
</dbReference>
<feature type="coiled-coil region" evidence="2">
    <location>
        <begin position="209"/>
        <end position="236"/>
    </location>
</feature>
<dbReference type="GeneID" id="31013598"/>
<protein>
    <submittedName>
        <fullName evidence="7">Zinc finger protein</fullName>
    </submittedName>
</protein>
<dbReference type="Proteomes" id="UP000183809">
    <property type="component" value="Unassembled WGS sequence"/>
</dbReference>
<dbReference type="Gene3D" id="3.40.50.300">
    <property type="entry name" value="P-loop containing nucleotide triphosphate hydrolases"/>
    <property type="match status" value="1"/>
</dbReference>
<dbReference type="InterPro" id="IPR054471">
    <property type="entry name" value="GPIID_WHD"/>
</dbReference>
<dbReference type="Gene3D" id="1.25.40.20">
    <property type="entry name" value="Ankyrin repeat-containing domain"/>
    <property type="match status" value="2"/>
</dbReference>
<dbReference type="RefSeq" id="XP_020130440.1">
    <property type="nucleotide sequence ID" value="XM_020273338.1"/>
</dbReference>
<organism evidence="7 8">
    <name type="scientific">Diplodia corticola</name>
    <dbReference type="NCBI Taxonomy" id="236234"/>
    <lineage>
        <taxon>Eukaryota</taxon>
        <taxon>Fungi</taxon>
        <taxon>Dikarya</taxon>
        <taxon>Ascomycota</taxon>
        <taxon>Pezizomycotina</taxon>
        <taxon>Dothideomycetes</taxon>
        <taxon>Dothideomycetes incertae sedis</taxon>
        <taxon>Botryosphaeriales</taxon>
        <taxon>Botryosphaeriaceae</taxon>
        <taxon>Diplodia</taxon>
    </lineage>
</organism>
<dbReference type="OrthoDB" id="21416at2759"/>
<comment type="caution">
    <text evidence="7">The sequence shown here is derived from an EMBL/GenBank/DDBJ whole genome shotgun (WGS) entry which is preliminary data.</text>
</comment>
<sequence>MAAPVSALPTPLPAATSPFDQALARFKGQLSDKEIVDFQLTSAEDLKRAILQLQKTQAGEKRMQNLHRLTAFVEAMDQFDKVVQVFLNASDYLGFIWGPAKFMLLVAGSHADALNMLLEAYQQIGEHMPLLPQYESLTISGLYLHQVLGFLYTDILEFHCKALKHFRQRAWKQLFHATWKTFRANFDGILSNLRFHRELLDSQVTLVGVQETAKATQELREMRRSLEAQWQQTQNEEAERRKRAVTRWLSVEDITIDHDDALAVLEKNPQSGSWLFQQDLIRDWLDPQSFAEPLLWINGKPGAGKTILASVIIEKCRSIPTAAVAYFYCKHDRPDRNNFVAFSCSLILQLSYLMPSLQAFIVEKMSSSGTEKLRSPKTAKEILEVAFKAVDCFFLIIDGIDECPKAQKNEIGSWARSSFSSSLSNQSESLRCCFLSQDDKETGRLFKAYPTLRITTQHNNEEIAHYCRTQVQEIGTTFRLQPEDIRGLAALVCEKADGMFLYAKLVMENLSNQVSRAMLKKEMGKIPPTLNEIYDRILHRLLHESSSPDQQITKTLLSWLLCAKRPLKWHEIQGSMCLDLDDGSFDPDRRLVRDIKHFCGSLVELRQGGAIDFVHLTARFFLQDQAALPRQLEELNMTRICFSCLTLNSHDPDISNEFTRQCVLRGEYAFTEYAILHAFDHLYDLCLQFTAGSCSDYTNICATLRTFLARRVNASTKRVRPAKSVDNCLAIFQSEPFFQDLRHAAADTKQLPDKQSRPTDDGPLTLALQAQLQCVRSVMEKMITVSRLGDHLEPLYGGKIFKCSDMQCHSFHEGFSKEAARDKHCWDHERTWTCSWSGCPSSVNGFSSAGELEKHKHSHHVKSHDDTTFPWNGNLASLDIRKEIRNGNFAAFELWISQWEGKLTRKDTHLWFDDYKIGKDSGVLHTARQSGQQEMLEKMFDKIDWSLVEPRDAKFFFQRTLHSRDERTAERLLKVYGNLTEANIYGFLRTATNLGLDATAAELLKYPSSALSNPKKKQRHTGYLNLAIRDERREIERQLLTAYRVDPNLEDDKGRISMNVAAEYNRTDMAKYLTDTMQCDKWATDRKGRDALSVAGRLGHESFILSIFRDEQQEPKVRLWLRTAQFRSAVCNGDDRKVLELLDGGDLNVDEVDSGGNSPWLWAVKKGHARIVEIFLDRRETSKVSFKRRYRTGYDEKNSGGVVHCAAFHGFDLILRILLQSSKFDSELDRSGGIMGYGRVTPLQLAKEMGHEAAAQVIEEYTSSLRNRQPKQPPYAEPPAREASTPDSRAPSPAASDVDVSTSPFSLSEFFVYSTP</sequence>
<evidence type="ECO:0000259" key="5">
    <source>
        <dbReference type="Pfam" id="PF24809"/>
    </source>
</evidence>
<dbReference type="Pfam" id="PF22939">
    <property type="entry name" value="WHD_GPIID"/>
    <property type="match status" value="1"/>
</dbReference>
<dbReference type="SUPFAM" id="SSF52540">
    <property type="entry name" value="P-loop containing nucleoside triphosphate hydrolases"/>
    <property type="match status" value="1"/>
</dbReference>
<evidence type="ECO:0000256" key="1">
    <source>
        <dbReference type="ARBA" id="ARBA00022737"/>
    </source>
</evidence>
<gene>
    <name evidence="7" type="ORF">BKCO1_2500085</name>
</gene>
<dbReference type="PANTHER" id="PTHR10039">
    <property type="entry name" value="AMELOGENIN"/>
    <property type="match status" value="1"/>
</dbReference>
<evidence type="ECO:0000259" key="4">
    <source>
        <dbReference type="Pfam" id="PF22939"/>
    </source>
</evidence>
<feature type="region of interest" description="Disordered" evidence="3">
    <location>
        <begin position="1263"/>
        <end position="1301"/>
    </location>
</feature>
<evidence type="ECO:0000313" key="8">
    <source>
        <dbReference type="Proteomes" id="UP000183809"/>
    </source>
</evidence>
<keyword evidence="1" id="KW-0677">Repeat</keyword>
<keyword evidence="2" id="KW-0175">Coiled coil</keyword>
<dbReference type="InterPro" id="IPR056884">
    <property type="entry name" value="NPHP3-like_N"/>
</dbReference>